<evidence type="ECO:0000256" key="3">
    <source>
        <dbReference type="ARBA" id="ARBA00023125"/>
    </source>
</evidence>
<dbReference type="CDD" id="cd17292">
    <property type="entry name" value="RMtype1_S_LlaA17I_TRD2-CR2_like"/>
    <property type="match status" value="1"/>
</dbReference>
<gene>
    <name evidence="6" type="ORF">SAMN04488018_11343</name>
</gene>
<keyword evidence="3" id="KW-0238">DNA-binding</keyword>
<evidence type="ECO:0000256" key="4">
    <source>
        <dbReference type="SAM" id="Coils"/>
    </source>
</evidence>
<protein>
    <submittedName>
        <fullName evidence="6">Type I restriction enzyme, S subunit</fullName>
    </submittedName>
</protein>
<evidence type="ECO:0000256" key="2">
    <source>
        <dbReference type="ARBA" id="ARBA00022747"/>
    </source>
</evidence>
<dbReference type="SUPFAM" id="SSF116734">
    <property type="entry name" value="DNA methylase specificity domain"/>
    <property type="match status" value="2"/>
</dbReference>
<feature type="domain" description="Type I restriction modification DNA specificity" evidence="5">
    <location>
        <begin position="22"/>
        <end position="192"/>
    </location>
</feature>
<comment type="similarity">
    <text evidence="1">Belongs to the type-I restriction system S methylase family.</text>
</comment>
<feature type="domain" description="Type I restriction modification DNA specificity" evidence="5">
    <location>
        <begin position="222"/>
        <end position="391"/>
    </location>
</feature>
<dbReference type="Proteomes" id="UP000183077">
    <property type="component" value="Unassembled WGS sequence"/>
</dbReference>
<dbReference type="Gene3D" id="3.90.220.20">
    <property type="entry name" value="DNA methylase specificity domains"/>
    <property type="match status" value="2"/>
</dbReference>
<sequence>MEQNKKVPSIRFKGFEDECVFKVLDSIAYFYKGKEHSWKDIDEKGIYKVILYGNLYTNYGMIISDVILKTNYISEKTFFGKKNDVLIPSSDTTPIGIARASSLEIDNVILGGDINIIRPIGIDGNYLSLNLNSNKNKLISLIKGSTVRHIDNSDLKKIDLYISDSIIEQTKIGNFFKTIDDQINAQEQKHQKLVNLKKAMLEKMFPKEGADVPEIRFKGFTEKWKEKKLGDFGNVAMNKRIFKSETSIIGEIPFYKIGTFGSIPDSYITREKFLEYKSKYHYPQKGDVLISASGSIGRLVVYQGKEEYFQDSNIVWLNHGGKLNNKFLKQFYLIVKWNGLEGSTIKRLYNSNILSTNISVPRVEEQQKIGEYFEKLDNLIEQSQEQIKKIKNIKQALLQKMFV</sequence>
<dbReference type="InterPro" id="IPR044946">
    <property type="entry name" value="Restrct_endonuc_typeI_TRD_sf"/>
</dbReference>
<dbReference type="Pfam" id="PF01420">
    <property type="entry name" value="Methylase_S"/>
    <property type="match status" value="2"/>
</dbReference>
<dbReference type="PANTHER" id="PTHR30408:SF12">
    <property type="entry name" value="TYPE I RESTRICTION ENZYME MJAVIII SPECIFICITY SUBUNIT"/>
    <property type="match status" value="1"/>
</dbReference>
<dbReference type="InterPro" id="IPR000055">
    <property type="entry name" value="Restrct_endonuc_typeI_TRD"/>
</dbReference>
<accession>A0A1H6WC58</accession>
<dbReference type="RefSeq" id="WP_074746793.1">
    <property type="nucleotide sequence ID" value="NZ_FNYS01000013.1"/>
</dbReference>
<evidence type="ECO:0000259" key="5">
    <source>
        <dbReference type="Pfam" id="PF01420"/>
    </source>
</evidence>
<dbReference type="GO" id="GO:0009307">
    <property type="term" value="P:DNA restriction-modification system"/>
    <property type="evidence" value="ECO:0007669"/>
    <property type="project" value="UniProtKB-KW"/>
</dbReference>
<reference evidence="6 7" key="1">
    <citation type="submission" date="2016-10" db="EMBL/GenBank/DDBJ databases">
        <authorList>
            <person name="de Groot N.N."/>
        </authorList>
    </citation>
    <scope>NUCLEOTIDE SEQUENCE [LARGE SCALE GENOMIC DNA]</scope>
    <source>
        <strain evidence="6 7">DSM 23048</strain>
    </source>
</reference>
<dbReference type="GeneID" id="82257786"/>
<organism evidence="6 7">
    <name type="scientific">Myroides marinus</name>
    <dbReference type="NCBI Taxonomy" id="703342"/>
    <lineage>
        <taxon>Bacteria</taxon>
        <taxon>Pseudomonadati</taxon>
        <taxon>Bacteroidota</taxon>
        <taxon>Flavobacteriia</taxon>
        <taxon>Flavobacteriales</taxon>
        <taxon>Flavobacteriaceae</taxon>
        <taxon>Myroides</taxon>
    </lineage>
</organism>
<evidence type="ECO:0000256" key="1">
    <source>
        <dbReference type="ARBA" id="ARBA00010923"/>
    </source>
</evidence>
<proteinExistence type="inferred from homology"/>
<dbReference type="AlphaFoldDB" id="A0A1H6WC58"/>
<name>A0A1H6WC58_9FLAO</name>
<dbReference type="PANTHER" id="PTHR30408">
    <property type="entry name" value="TYPE-1 RESTRICTION ENZYME ECOKI SPECIFICITY PROTEIN"/>
    <property type="match status" value="1"/>
</dbReference>
<feature type="coiled-coil region" evidence="4">
    <location>
        <begin position="362"/>
        <end position="400"/>
    </location>
</feature>
<evidence type="ECO:0000313" key="7">
    <source>
        <dbReference type="Proteomes" id="UP000183077"/>
    </source>
</evidence>
<dbReference type="EMBL" id="FNYS01000013">
    <property type="protein sequence ID" value="SEJ13296.1"/>
    <property type="molecule type" value="Genomic_DNA"/>
</dbReference>
<dbReference type="GO" id="GO:0003677">
    <property type="term" value="F:DNA binding"/>
    <property type="evidence" value="ECO:0007669"/>
    <property type="project" value="UniProtKB-KW"/>
</dbReference>
<dbReference type="InterPro" id="IPR052021">
    <property type="entry name" value="Type-I_RS_S_subunit"/>
</dbReference>
<keyword evidence="4" id="KW-0175">Coiled coil</keyword>
<evidence type="ECO:0000313" key="6">
    <source>
        <dbReference type="EMBL" id="SEJ13296.1"/>
    </source>
</evidence>
<keyword evidence="2" id="KW-0680">Restriction system</keyword>
<dbReference type="Gene3D" id="1.10.287.1120">
    <property type="entry name" value="Bipartite methylase S protein"/>
    <property type="match status" value="1"/>
</dbReference>